<dbReference type="PANTHER" id="PTHR30298:SF0">
    <property type="entry name" value="PROTEIN YBFL-RELATED"/>
    <property type="match status" value="1"/>
</dbReference>
<feature type="domain" description="Transposase IS4-like" evidence="1">
    <location>
        <begin position="109"/>
        <end position="338"/>
    </location>
</feature>
<dbReference type="Pfam" id="PF01609">
    <property type="entry name" value="DDE_Tnp_1"/>
    <property type="match status" value="1"/>
</dbReference>
<evidence type="ECO:0000259" key="2">
    <source>
        <dbReference type="Pfam" id="PF13808"/>
    </source>
</evidence>
<dbReference type="InterPro" id="IPR051698">
    <property type="entry name" value="Transposase_11-like"/>
</dbReference>
<dbReference type="EMBL" id="JAGFWR010000062">
    <property type="protein sequence ID" value="MBO4165497.1"/>
    <property type="molecule type" value="Genomic_DNA"/>
</dbReference>
<gene>
    <name evidence="3" type="ORF">JQN83_32580</name>
</gene>
<accession>A0ABS3VIU9</accession>
<comment type="caution">
    <text evidence="3">The sequence shown here is derived from an EMBL/GenBank/DDBJ whole genome shotgun (WGS) entry which is preliminary data.</text>
</comment>
<dbReference type="InterPro" id="IPR002559">
    <property type="entry name" value="Transposase_11"/>
</dbReference>
<name>A0ABS3VIU9_9ACTN</name>
<evidence type="ECO:0000313" key="3">
    <source>
        <dbReference type="EMBL" id="MBO4165497.1"/>
    </source>
</evidence>
<dbReference type="InterPro" id="IPR047647">
    <property type="entry name" value="ISAs1_transpos"/>
</dbReference>
<evidence type="ECO:0000259" key="1">
    <source>
        <dbReference type="Pfam" id="PF01609"/>
    </source>
</evidence>
<proteinExistence type="predicted"/>
<dbReference type="Proteomes" id="UP000671399">
    <property type="component" value="Unassembled WGS sequence"/>
</dbReference>
<feature type="domain" description="H repeat-associated protein N-terminal" evidence="2">
    <location>
        <begin position="10"/>
        <end position="97"/>
    </location>
</feature>
<sequence length="370" mass="40442">MPETAGGLPEALAGLPDPRARRGVRHRLPVVLTAAVCAVVAGYRSYTAIAEWVADVPVSTALALGMTPNRRPSEAMIRRLLQAVDPQLLTTAIGAWLADRGTATASTTGRVIAVDGKALRGSRTTDTPARHVMTACDQATGVALASIDVDGKTNEITRFAPLLDQISNLRDTVVTADALHCQREHVTYLAQRGAHWILTVKGNQPGLHRQLAGLPWRAVPDAARDADRGHGRREIRSCKILTISTGINFPHAAQAIQIRRRRRRLDQPKRFTTETVYAITDLRVHQARPAQLAAWIRGHWSIENKVHWVRDVTYDEDRSQIRTGTGPEVMATLRNTAISALRLTGITNIAAANRHHARDSTRPLALLGIT</sequence>
<organism evidence="3 4">
    <name type="scientific">Micromonospora antibiotica</name>
    <dbReference type="NCBI Taxonomy" id="2807623"/>
    <lineage>
        <taxon>Bacteria</taxon>
        <taxon>Bacillati</taxon>
        <taxon>Actinomycetota</taxon>
        <taxon>Actinomycetes</taxon>
        <taxon>Micromonosporales</taxon>
        <taxon>Micromonosporaceae</taxon>
        <taxon>Micromonospora</taxon>
    </lineage>
</organism>
<protein>
    <submittedName>
        <fullName evidence="3">ISAs1 family transposase</fullName>
    </submittedName>
</protein>
<reference evidence="3 4" key="1">
    <citation type="submission" date="2021-03" db="EMBL/GenBank/DDBJ databases">
        <authorList>
            <person name="Lee D.-H."/>
        </authorList>
    </citation>
    <scope>NUCLEOTIDE SEQUENCE [LARGE SCALE GENOMIC DNA]</scope>
    <source>
        <strain evidence="3 4">MMS20-R2-23</strain>
    </source>
</reference>
<dbReference type="InterPro" id="IPR032806">
    <property type="entry name" value="YbfD_N"/>
</dbReference>
<keyword evidence="4" id="KW-1185">Reference proteome</keyword>
<evidence type="ECO:0000313" key="4">
    <source>
        <dbReference type="Proteomes" id="UP000671399"/>
    </source>
</evidence>
<dbReference type="Pfam" id="PF13808">
    <property type="entry name" value="DDE_Tnp_1_assoc"/>
    <property type="match status" value="1"/>
</dbReference>
<dbReference type="NCBIfam" id="NF033564">
    <property type="entry name" value="transpos_ISAs1"/>
    <property type="match status" value="1"/>
</dbReference>
<dbReference type="PANTHER" id="PTHR30298">
    <property type="entry name" value="H REPEAT-ASSOCIATED PREDICTED TRANSPOSASE"/>
    <property type="match status" value="1"/>
</dbReference>